<evidence type="ECO:0000313" key="2">
    <source>
        <dbReference type="Proteomes" id="UP001277972"/>
    </source>
</evidence>
<evidence type="ECO:0000313" key="1">
    <source>
        <dbReference type="EMBL" id="MDX8045849.1"/>
    </source>
</evidence>
<comment type="caution">
    <text evidence="1">The sequence shown here is derived from an EMBL/GenBank/DDBJ whole genome shotgun (WGS) entry which is preliminary data.</text>
</comment>
<keyword evidence="2" id="KW-1185">Reference proteome</keyword>
<dbReference type="EMBL" id="JAWZSR010000003">
    <property type="protein sequence ID" value="MDX8045849.1"/>
    <property type="molecule type" value="Genomic_DNA"/>
</dbReference>
<organism evidence="1 2">
    <name type="scientific">Gracilibacillus pellucidus</name>
    <dbReference type="NCBI Taxonomy" id="3095368"/>
    <lineage>
        <taxon>Bacteria</taxon>
        <taxon>Bacillati</taxon>
        <taxon>Bacillota</taxon>
        <taxon>Bacilli</taxon>
        <taxon>Bacillales</taxon>
        <taxon>Bacillaceae</taxon>
        <taxon>Gracilibacillus</taxon>
    </lineage>
</organism>
<dbReference type="Proteomes" id="UP001277972">
    <property type="component" value="Unassembled WGS sequence"/>
</dbReference>
<gene>
    <name evidence="1" type="ORF">SH601_07575</name>
</gene>
<proteinExistence type="predicted"/>
<protein>
    <submittedName>
        <fullName evidence="1">MMPL family transporter</fullName>
    </submittedName>
</protein>
<sequence>MIDLSARIIKHKKSIVITFIIVALISVITQFAVAVNYNMVDYLPDDAPSTEAMDLMEEEFDASVANARVMIHDVTVQEALTYKEQLESIDGVTDVMWLDDAIDIKTPIEMADTDTVESYYKDNHALISFHIRDGDEVAITDQVYEVIGEDNALSGEAADTAVSQQMAGTESAYAALLLVPIIIIILVLSTNSWIEPVFFLTAIGVSVLINLGTNIFLGEVSFVTQSVAPILQLAVSLDYAIFLLHSFSDFRNKGEEPTTAMRLAMKQSFPAIAASASTTFFGFMALTFMKFEMGADLGINLVKGIVLSFISVMVFLPALTLTFYKWIDKTEHKPFIPPIRNFGKQVVKVRIPSLLLVLLLIVPAFLAQSNTNFIYGVGEHPDSTRIGQDVQTIEDTFGKYTPMVVLVPKGDLVKEEELVQHIEELNHVSSVLAYVNTVSPVIPPEYLDASVTDQFYSDNYARIVIYSDTEPEGRAAFQIVEDITGLAENYYGEDDVHALGESATLYDIKKTVEKDNIVVNTLTIAAIAIVLLITFRSISMPIVLLLTIQAAVWFNLSVPYFMDSPLVYVGYLIISTVQLAATVDYAILLSEAYHVNRRKMSALEAIKKTIDEKIFSILISASILSSVGFILWLTSSNPIVGSIGLLLGRGALLAFILVVFFLPAMLLVFDKVMEKTTWRANFYHGDKRSK</sequence>
<accession>A0ACC6M4G0</accession>
<reference evidence="1" key="1">
    <citation type="submission" date="2023-11" db="EMBL/GenBank/DDBJ databases">
        <title>Gracilibacillus pellucida a moderately halophilic bacterium isolated from saline soil in Xinjiang province.</title>
        <authorList>
            <person name="Zhang Z."/>
            <person name="Tan F."/>
            <person name="Wang Y."/>
            <person name="Xia M."/>
        </authorList>
    </citation>
    <scope>NUCLEOTIDE SEQUENCE</scope>
    <source>
        <strain evidence="1">S3-1-1</strain>
    </source>
</reference>
<name>A0ACC6M4G0_9BACI</name>